<dbReference type="AlphaFoldDB" id="A0A8J3ISX8"/>
<comment type="caution">
    <text evidence="2">The sequence shown here is derived from an EMBL/GenBank/DDBJ whole genome shotgun (WGS) entry which is preliminary data.</text>
</comment>
<dbReference type="RefSeq" id="WP_220206863.1">
    <property type="nucleotide sequence ID" value="NZ_BNJK01000001.1"/>
</dbReference>
<feature type="transmembrane region" description="Helical" evidence="1">
    <location>
        <begin position="534"/>
        <end position="553"/>
    </location>
</feature>
<accession>A0A8J3ISX8</accession>
<proteinExistence type="predicted"/>
<name>A0A8J3ISX8_9CHLR</name>
<evidence type="ECO:0000256" key="1">
    <source>
        <dbReference type="SAM" id="Phobius"/>
    </source>
</evidence>
<dbReference type="EMBL" id="BNJK01000001">
    <property type="protein sequence ID" value="GHO96222.1"/>
    <property type="molecule type" value="Genomic_DNA"/>
</dbReference>
<feature type="transmembrane region" description="Helical" evidence="1">
    <location>
        <begin position="574"/>
        <end position="592"/>
    </location>
</feature>
<organism evidence="2 3">
    <name type="scientific">Reticulibacter mediterranei</name>
    <dbReference type="NCBI Taxonomy" id="2778369"/>
    <lineage>
        <taxon>Bacteria</taxon>
        <taxon>Bacillati</taxon>
        <taxon>Chloroflexota</taxon>
        <taxon>Ktedonobacteria</taxon>
        <taxon>Ktedonobacterales</taxon>
        <taxon>Reticulibacteraceae</taxon>
        <taxon>Reticulibacter</taxon>
    </lineage>
</organism>
<dbReference type="Proteomes" id="UP000597444">
    <property type="component" value="Unassembled WGS sequence"/>
</dbReference>
<protein>
    <submittedName>
        <fullName evidence="2">Uncharacterized protein</fullName>
    </submittedName>
</protein>
<feature type="transmembrane region" description="Helical" evidence="1">
    <location>
        <begin position="604"/>
        <end position="628"/>
    </location>
</feature>
<evidence type="ECO:0000313" key="2">
    <source>
        <dbReference type="EMBL" id="GHO96222.1"/>
    </source>
</evidence>
<gene>
    <name evidence="2" type="ORF">KSF_062700</name>
</gene>
<feature type="transmembrane region" description="Helical" evidence="1">
    <location>
        <begin position="511"/>
        <end position="528"/>
    </location>
</feature>
<evidence type="ECO:0000313" key="3">
    <source>
        <dbReference type="Proteomes" id="UP000597444"/>
    </source>
</evidence>
<keyword evidence="1" id="KW-1133">Transmembrane helix</keyword>
<keyword evidence="1" id="KW-0472">Membrane</keyword>
<feature type="transmembrane region" description="Helical" evidence="1">
    <location>
        <begin position="476"/>
        <end position="499"/>
    </location>
</feature>
<keyword evidence="1" id="KW-0812">Transmembrane</keyword>
<keyword evidence="3" id="KW-1185">Reference proteome</keyword>
<reference evidence="2" key="1">
    <citation type="submission" date="2020-10" db="EMBL/GenBank/DDBJ databases">
        <title>Taxonomic study of unclassified bacteria belonging to the class Ktedonobacteria.</title>
        <authorList>
            <person name="Yabe S."/>
            <person name="Wang C.M."/>
            <person name="Zheng Y."/>
            <person name="Sakai Y."/>
            <person name="Cavaletti L."/>
            <person name="Monciardini P."/>
            <person name="Donadio S."/>
        </authorList>
    </citation>
    <scope>NUCLEOTIDE SEQUENCE</scope>
    <source>
        <strain evidence="2">ID150040</strain>
    </source>
</reference>
<sequence>MSTLHEPRLQIDPRCIKCGKSPSVDTPLLEMQNHLYICNACRQEEERKGKRIAWADGGTLQPLELHIPVHQPTGSNGNSNSIFALLGIAADASVDEVEIALADKMRFWMFEPDSEEKELMIERLRIWQEELINDPEFLEKQRPSTPHAQPKGSALTIGEQQVYTAQEFVVACEESREGWQDGERLLRKGELQHWILFQLENRTLAGNVHQMARSSVPDFRLLNEILYHLSPERPFRLYAQESWEPFSQVPQVTTLAELIQLCDRYWDRGEQHLYTGAMLLWLEQVQHCEGIQEYYQACIKAYEHDQYRRGLGLELVLEKVVPQLARPALLVSFDGVANKFVLEAWDRELAHKPIMLQVTSNTRGFSSLTLEILKPDLAAPSWLQLAGIVPPAAERIAISGRLGTGTPASHSIKLVNLEALDRGKTYRQALRIVEWREVGQPPILHEYPLTITTMTYFQGLRGKLWLWGLRGDFPGFVWNFVTGAVLAGLVIGFTSALAAPFYAPWQDQVQHGAMNAGIALMSCVIGAAEMGHQLNLFFLLLVGLITGGIGAYTGFRRGHTSYTEKQSAGIFKKLGNKLVPLLCVFMLFWGIIHPPTAAESNASPYWIIGGGLLISLCMVLLIHVMTLIRTYAERYIRRRYANLVNPPGKE</sequence>